<accession>A0A1Q5ZZN5</accession>
<proteinExistence type="predicted"/>
<sequence length="40" mass="5000">MVLPIFYLMLYTLLHFKSFMRSVEMYFYNSYLLIDLQNQL</sequence>
<comment type="caution">
    <text evidence="1">The sequence shown here is derived from an EMBL/GenBank/DDBJ whole genome shotgun (WGS) entry which is preliminary data.</text>
</comment>
<organism evidence="1 2">
    <name type="scientific">Mucilaginibacter polytrichastri</name>
    <dbReference type="NCBI Taxonomy" id="1302689"/>
    <lineage>
        <taxon>Bacteria</taxon>
        <taxon>Pseudomonadati</taxon>
        <taxon>Bacteroidota</taxon>
        <taxon>Sphingobacteriia</taxon>
        <taxon>Sphingobacteriales</taxon>
        <taxon>Sphingobacteriaceae</taxon>
        <taxon>Mucilaginibacter</taxon>
    </lineage>
</organism>
<gene>
    <name evidence="1" type="ORF">RG47T_2694</name>
</gene>
<reference evidence="1 2" key="1">
    <citation type="submission" date="2016-11" db="EMBL/GenBank/DDBJ databases">
        <title>Whole Genome Sequencing of Mucilaginibacter polytrichastri RG4-7(T) isolated from the moss sample.</title>
        <authorList>
            <person name="Li Y."/>
        </authorList>
    </citation>
    <scope>NUCLEOTIDE SEQUENCE [LARGE SCALE GENOMIC DNA]</scope>
    <source>
        <strain evidence="1 2">RG4-7</strain>
    </source>
</reference>
<protein>
    <submittedName>
        <fullName evidence="1">Uncharacterized protein</fullName>
    </submittedName>
</protein>
<name>A0A1Q5ZZN5_9SPHI</name>
<keyword evidence="2" id="KW-1185">Reference proteome</keyword>
<evidence type="ECO:0000313" key="2">
    <source>
        <dbReference type="Proteomes" id="UP000186720"/>
    </source>
</evidence>
<dbReference type="AlphaFoldDB" id="A0A1Q5ZZN5"/>
<dbReference type="EMBL" id="MPPL01000001">
    <property type="protein sequence ID" value="OKS87235.1"/>
    <property type="molecule type" value="Genomic_DNA"/>
</dbReference>
<dbReference type="Proteomes" id="UP000186720">
    <property type="component" value="Unassembled WGS sequence"/>
</dbReference>
<evidence type="ECO:0000313" key="1">
    <source>
        <dbReference type="EMBL" id="OKS87235.1"/>
    </source>
</evidence>